<keyword evidence="1" id="KW-0805">Transcription regulation</keyword>
<dbReference type="Pfam" id="PF05043">
    <property type="entry name" value="Mga"/>
    <property type="match status" value="1"/>
</dbReference>
<proteinExistence type="predicted"/>
<evidence type="ECO:0000256" key="2">
    <source>
        <dbReference type="ARBA" id="ARBA00023125"/>
    </source>
</evidence>
<gene>
    <name evidence="6" type="ORF">EA71_01452</name>
</gene>
<organism evidence="6 7">
    <name type="scientific">Enterococcus durans</name>
    <dbReference type="NCBI Taxonomy" id="53345"/>
    <lineage>
        <taxon>Bacteria</taxon>
        <taxon>Bacillati</taxon>
        <taxon>Bacillota</taxon>
        <taxon>Bacilli</taxon>
        <taxon>Lactobacillales</taxon>
        <taxon>Enterococcaceae</taxon>
        <taxon>Enterococcus</taxon>
    </lineage>
</organism>
<dbReference type="InterPro" id="IPR036388">
    <property type="entry name" value="WH-like_DNA-bd_sf"/>
</dbReference>
<accession>A0A367CFA3</accession>
<keyword evidence="3" id="KW-0804">Transcription</keyword>
<dbReference type="GO" id="GO:0003700">
    <property type="term" value="F:DNA-binding transcription factor activity"/>
    <property type="evidence" value="ECO:0007669"/>
    <property type="project" value="InterPro"/>
</dbReference>
<name>A0A367CFA3_9ENTE</name>
<reference evidence="6 7" key="1">
    <citation type="submission" date="2015-06" db="EMBL/GenBank/DDBJ databases">
        <title>The Genome Sequence of Enterococcus durans 4EA1.</title>
        <authorList>
            <consortium name="The Broad Institute Genomics Platform"/>
            <consortium name="The Broad Institute Genome Sequencing Center for Infectious Disease"/>
            <person name="Earl A.M."/>
            <person name="Van Tyne D."/>
            <person name="Lebreton F."/>
            <person name="Saavedra J.T."/>
            <person name="Gilmore M.S."/>
            <person name="Manson Mcguire A."/>
            <person name="Clock S."/>
            <person name="Crupain M."/>
            <person name="Rangan U."/>
            <person name="Young S."/>
            <person name="Abouelleil A."/>
            <person name="Cao P."/>
            <person name="Chapman S.B."/>
            <person name="Griggs A."/>
            <person name="Priest M."/>
            <person name="Shea T."/>
            <person name="Wortman J."/>
            <person name="Nusbaum C."/>
            <person name="Birren B."/>
        </authorList>
    </citation>
    <scope>NUCLEOTIDE SEQUENCE [LARGE SCALE GENOMIC DNA]</scope>
    <source>
        <strain evidence="6 7">4EA1</strain>
    </source>
</reference>
<dbReference type="PROSITE" id="PS00894">
    <property type="entry name" value="HTH_DEOR_1"/>
    <property type="match status" value="1"/>
</dbReference>
<evidence type="ECO:0000313" key="7">
    <source>
        <dbReference type="Proteomes" id="UP000252797"/>
    </source>
</evidence>
<dbReference type="Gene3D" id="3.40.50.2300">
    <property type="match status" value="1"/>
</dbReference>
<feature type="domain" description="M protein trans-acting positive regulator (MGA) HTH" evidence="5">
    <location>
        <begin position="8"/>
        <end position="61"/>
    </location>
</feature>
<dbReference type="PANTHER" id="PTHR30185:SF18">
    <property type="entry name" value="TRANSCRIPTIONAL REGULATOR MTLR"/>
    <property type="match status" value="1"/>
</dbReference>
<protein>
    <recommendedName>
        <fullName evidence="8">HTH domain-containing protein</fullName>
    </recommendedName>
</protein>
<evidence type="ECO:0000259" key="4">
    <source>
        <dbReference type="Pfam" id="PF05043"/>
    </source>
</evidence>
<dbReference type="RefSeq" id="WP_258547470.1">
    <property type="nucleotide sequence ID" value="NZ_LEPB01000004.1"/>
</dbReference>
<evidence type="ECO:0000256" key="3">
    <source>
        <dbReference type="ARBA" id="ARBA00023163"/>
    </source>
</evidence>
<dbReference type="InterPro" id="IPR018356">
    <property type="entry name" value="Tscrpt_reg_HTH_DeoR_CS"/>
</dbReference>
<comment type="caution">
    <text evidence="6">The sequence shown here is derived from an EMBL/GenBank/DDBJ whole genome shotgun (WGS) entry which is preliminary data.</text>
</comment>
<dbReference type="Gene3D" id="1.10.10.10">
    <property type="entry name" value="Winged helix-like DNA-binding domain superfamily/Winged helix DNA-binding domain"/>
    <property type="match status" value="1"/>
</dbReference>
<evidence type="ECO:0000256" key="1">
    <source>
        <dbReference type="ARBA" id="ARBA00023015"/>
    </source>
</evidence>
<dbReference type="InterPro" id="IPR050661">
    <property type="entry name" value="BglG_antiterminators"/>
</dbReference>
<keyword evidence="2" id="KW-0238">DNA-binding</keyword>
<dbReference type="PANTHER" id="PTHR30185">
    <property type="entry name" value="CRYPTIC BETA-GLUCOSIDE BGL OPERON ANTITERMINATOR"/>
    <property type="match status" value="1"/>
</dbReference>
<dbReference type="AlphaFoldDB" id="A0A367CFA3"/>
<dbReference type="InterPro" id="IPR007737">
    <property type="entry name" value="Mga_HTH"/>
</dbReference>
<evidence type="ECO:0008006" key="8">
    <source>
        <dbReference type="Google" id="ProtNLM"/>
    </source>
</evidence>
<evidence type="ECO:0000313" key="6">
    <source>
        <dbReference type="EMBL" id="RCA10700.1"/>
    </source>
</evidence>
<feature type="domain" description="Mga helix-turn-helix" evidence="4">
    <location>
        <begin position="78"/>
        <end position="156"/>
    </location>
</feature>
<dbReference type="InterPro" id="IPR013199">
    <property type="entry name" value="HTH_Mga_DNA-bd_dom"/>
</dbReference>
<dbReference type="Proteomes" id="UP000252797">
    <property type="component" value="Unassembled WGS sequence"/>
</dbReference>
<sequence length="466" mass="55252">MFDILSNKLKRQLHLLELLFEKENYRFQDIEKKLDCSAKTVRNDLNDIISYAKEIHIQMDRDVGVTVTIAPHITEDYIYRTILKESIEFRFLEAILLNHYGSYLELCEELFISESTLRRIVKKINQVLKKHQLTIRGLIKIIGKKETITQLMACLFQEKYTCLEEVFSPTICQKSRLFLTELGMYHQLQERILQLDQKENDLLLFYIASTLTQYEGVAEQEREESGKDKVTWDNWYKEEIEQMIHHPFLRKILRLDQQMMHEKTSHIRAIIDLAITYLEIKYQILCTDRTDVIERVAYGSTGRQECSYILYDRYRIFFQQSHPFIKSIQVELEKYLIREEKADEVDSEMLEKLVTWLVFHWPAVIKEREVGKQVKALLVMDGIHHADYIVGKLKLYLGNRYRFIKNDLGCLSDQARLKNTYDCIISTVALSQSSDIPVFGISVMPRTREIHNLIRFHQQNVNDFSL</sequence>
<evidence type="ECO:0000259" key="5">
    <source>
        <dbReference type="Pfam" id="PF08280"/>
    </source>
</evidence>
<dbReference type="GO" id="GO:0003677">
    <property type="term" value="F:DNA binding"/>
    <property type="evidence" value="ECO:0007669"/>
    <property type="project" value="UniProtKB-KW"/>
</dbReference>
<dbReference type="EMBL" id="LEPB01000004">
    <property type="protein sequence ID" value="RCA10700.1"/>
    <property type="molecule type" value="Genomic_DNA"/>
</dbReference>
<dbReference type="Pfam" id="PF08280">
    <property type="entry name" value="HTH_Mga"/>
    <property type="match status" value="1"/>
</dbReference>